<evidence type="ECO:0000313" key="3">
    <source>
        <dbReference type="Proteomes" id="UP000005396"/>
    </source>
</evidence>
<accession>A8S150</accession>
<dbReference type="InterPro" id="IPR036163">
    <property type="entry name" value="HMA_dom_sf"/>
</dbReference>
<comment type="caution">
    <text evidence="2">The sequence shown here is derived from an EMBL/GenBank/DDBJ whole genome shotgun (WGS) entry which is preliminary data.</text>
</comment>
<dbReference type="HOGENOM" id="CLU_134973_5_3_9"/>
<dbReference type="EMBL" id="ABCC02000045">
    <property type="protein sequence ID" value="EDP13817.1"/>
    <property type="molecule type" value="Genomic_DNA"/>
</dbReference>
<dbReference type="GO" id="GO:0046872">
    <property type="term" value="F:metal ion binding"/>
    <property type="evidence" value="ECO:0007669"/>
    <property type="project" value="InterPro"/>
</dbReference>
<evidence type="ECO:0000313" key="2">
    <source>
        <dbReference type="EMBL" id="EDP13817.1"/>
    </source>
</evidence>
<name>A8S150_ENTBW</name>
<dbReference type="Gene3D" id="3.30.70.100">
    <property type="match status" value="1"/>
</dbReference>
<dbReference type="Proteomes" id="UP000005396">
    <property type="component" value="Unassembled WGS sequence"/>
</dbReference>
<proteinExistence type="predicted"/>
<feature type="domain" description="HMA" evidence="1">
    <location>
        <begin position="6"/>
        <end position="61"/>
    </location>
</feature>
<dbReference type="CDD" id="cd00371">
    <property type="entry name" value="HMA"/>
    <property type="match status" value="1"/>
</dbReference>
<organism evidence="2 3">
    <name type="scientific">Enterocloster bolteae (strain ATCC BAA-613 / DSM 15670 / CCUG 46953 / JCM 12243 / WAL 16351)</name>
    <name type="common">Clostridium bolteae</name>
    <dbReference type="NCBI Taxonomy" id="411902"/>
    <lineage>
        <taxon>Bacteria</taxon>
        <taxon>Bacillati</taxon>
        <taxon>Bacillota</taxon>
        <taxon>Clostridia</taxon>
        <taxon>Lachnospirales</taxon>
        <taxon>Lachnospiraceae</taxon>
        <taxon>Enterocloster</taxon>
    </lineage>
</organism>
<reference evidence="2 3" key="2">
    <citation type="submission" date="2007-09" db="EMBL/GenBank/DDBJ databases">
        <title>Draft genome sequence of Clostridium bolteae (ATCC BAA-613).</title>
        <authorList>
            <person name="Sudarsanam P."/>
            <person name="Ley R."/>
            <person name="Guruge J."/>
            <person name="Turnbaugh P.J."/>
            <person name="Mahowald M."/>
            <person name="Liep D."/>
            <person name="Gordon J."/>
        </authorList>
    </citation>
    <scope>NUCLEOTIDE SEQUENCE [LARGE SCALE GENOMIC DNA]</scope>
    <source>
        <strain evidence="3">ATCC BAA-613 / DSM 15670 / CCUG 46953 / JCM 12243 / WAL 16351</strain>
    </source>
</reference>
<dbReference type="Pfam" id="PF00403">
    <property type="entry name" value="HMA"/>
    <property type="match status" value="1"/>
</dbReference>
<dbReference type="PaxDb" id="411902-CLOBOL_05854"/>
<dbReference type="eggNOG" id="COG2608">
    <property type="taxonomic scope" value="Bacteria"/>
</dbReference>
<dbReference type="InterPro" id="IPR006121">
    <property type="entry name" value="HMA_dom"/>
</dbReference>
<gene>
    <name evidence="2" type="ORF">CLOBOL_05854</name>
</gene>
<dbReference type="AlphaFoldDB" id="A8S150"/>
<sequence length="66" mass="7188">MNMKTYKCEEMMCEGCVNRIKKGLDGAGIKNTVDLSVKTVTIDGDKDCEAKAVEILDDLGFTAVEV</sequence>
<reference evidence="2 3" key="1">
    <citation type="submission" date="2007-08" db="EMBL/GenBank/DDBJ databases">
        <authorList>
            <person name="Fulton L."/>
            <person name="Clifton S."/>
            <person name="Fulton B."/>
            <person name="Xu J."/>
            <person name="Minx P."/>
            <person name="Pepin K.H."/>
            <person name="Johnson M."/>
            <person name="Thiruvilangam P."/>
            <person name="Bhonagiri V."/>
            <person name="Nash W.E."/>
            <person name="Mardis E.R."/>
            <person name="Wilson R.K."/>
        </authorList>
    </citation>
    <scope>NUCLEOTIDE SEQUENCE [LARGE SCALE GENOMIC DNA]</scope>
    <source>
        <strain evidence="3">ATCC BAA-613 / DSM 15670 / CCUG 46953 / JCM 12243 / WAL 16351</strain>
    </source>
</reference>
<dbReference type="SUPFAM" id="SSF55008">
    <property type="entry name" value="HMA, heavy metal-associated domain"/>
    <property type="match status" value="1"/>
</dbReference>
<protein>
    <recommendedName>
        <fullName evidence="1">HMA domain-containing protein</fullName>
    </recommendedName>
</protein>
<evidence type="ECO:0000259" key="1">
    <source>
        <dbReference type="Pfam" id="PF00403"/>
    </source>
</evidence>